<dbReference type="GO" id="GO:0016887">
    <property type="term" value="F:ATP hydrolysis activity"/>
    <property type="evidence" value="ECO:0007669"/>
    <property type="project" value="InterPro"/>
</dbReference>
<dbReference type="GO" id="GO:0005737">
    <property type="term" value="C:cytoplasm"/>
    <property type="evidence" value="ECO:0007669"/>
    <property type="project" value="InterPro"/>
</dbReference>
<protein>
    <submittedName>
        <fullName evidence="3">Conjugal transfer protein TrbB</fullName>
    </submittedName>
</protein>
<evidence type="ECO:0000256" key="1">
    <source>
        <dbReference type="ARBA" id="ARBA00006611"/>
    </source>
</evidence>
<dbReference type="InterPro" id="IPR014149">
    <property type="entry name" value="Conjug-transfer_TrbB"/>
</dbReference>
<dbReference type="InterPro" id="IPR001482">
    <property type="entry name" value="T2SS/T4SS_dom"/>
</dbReference>
<organism evidence="3 4">
    <name type="scientific">Novosphingobium malaysiense</name>
    <dbReference type="NCBI Taxonomy" id="1348853"/>
    <lineage>
        <taxon>Bacteria</taxon>
        <taxon>Pseudomonadati</taxon>
        <taxon>Pseudomonadota</taxon>
        <taxon>Alphaproteobacteria</taxon>
        <taxon>Sphingomonadales</taxon>
        <taxon>Sphingomonadaceae</taxon>
        <taxon>Novosphingobium</taxon>
    </lineage>
</organism>
<dbReference type="GO" id="GO:0005524">
    <property type="term" value="F:ATP binding"/>
    <property type="evidence" value="ECO:0007669"/>
    <property type="project" value="InterPro"/>
</dbReference>
<proteinExistence type="inferred from homology"/>
<reference evidence="3 4" key="1">
    <citation type="submission" date="2014-10" db="EMBL/GenBank/DDBJ databases">
        <title>Genome sequence of Novosphingobium malaysiense MUSC 273(T).</title>
        <authorList>
            <person name="Lee L.-H."/>
        </authorList>
    </citation>
    <scope>NUCLEOTIDE SEQUENCE [LARGE SCALE GENOMIC DNA]</scope>
    <source>
        <strain evidence="3 4">MUSC 273</strain>
    </source>
</reference>
<dbReference type="OrthoDB" id="9810761at2"/>
<dbReference type="PANTHER" id="PTHR30486">
    <property type="entry name" value="TWITCHING MOTILITY PROTEIN PILT"/>
    <property type="match status" value="1"/>
</dbReference>
<dbReference type="Gene3D" id="3.40.50.300">
    <property type="entry name" value="P-loop containing nucleotide triphosphate hydrolases"/>
    <property type="match status" value="1"/>
</dbReference>
<name>A0A0B1ZRR0_9SPHN</name>
<dbReference type="RefSeq" id="WP_039284907.1">
    <property type="nucleotide sequence ID" value="NZ_JTDI01000003.1"/>
</dbReference>
<dbReference type="InterPro" id="IPR050921">
    <property type="entry name" value="T4SS_GSP_E_ATPase"/>
</dbReference>
<dbReference type="EMBL" id="JTDI01000003">
    <property type="protein sequence ID" value="KHK91882.1"/>
    <property type="molecule type" value="Genomic_DNA"/>
</dbReference>
<sequence>MSHVPASCGSSTVSAERRRSMLRTAMGPGIATALADSAVIEIMVNPDGALWLDRLGEGRADTGTRYDAAQIERIIRLVASHARTEVHAATPIVSAELPPHGEGAGERFEGVLPPVSLGPCFSIRKPAARIYRLADYVADGLMADETAQVLGEAVAARRNVLIAGGTSSGKTTLANALLAELASRDDRVILIEDTRELQCAAPDVVALRTRPGSVTMADLVRSTLRLRPDRIVVGEVRGREALDMLKAWNTGHPGGIATVHANSAEAALYRLEQLVQEAVVAVPRQLIAEAIDLVVFISGRGLGRRVETIAHVAGLEPGGGFALHSLSPEVLPPSKGD</sequence>
<feature type="domain" description="Bacterial type II secretion system protein E" evidence="2">
    <location>
        <begin position="72"/>
        <end position="295"/>
    </location>
</feature>
<dbReference type="InterPro" id="IPR027417">
    <property type="entry name" value="P-loop_NTPase"/>
</dbReference>
<dbReference type="STRING" id="1348853.LK12_14225"/>
<comment type="caution">
    <text evidence="3">The sequence shown here is derived from an EMBL/GenBank/DDBJ whole genome shotgun (WGS) entry which is preliminary data.</text>
</comment>
<dbReference type="PANTHER" id="PTHR30486:SF6">
    <property type="entry name" value="TYPE IV PILUS RETRACTATION ATPASE PILT"/>
    <property type="match status" value="1"/>
</dbReference>
<dbReference type="Gene3D" id="3.30.450.90">
    <property type="match status" value="1"/>
</dbReference>
<evidence type="ECO:0000259" key="2">
    <source>
        <dbReference type="Pfam" id="PF00437"/>
    </source>
</evidence>
<dbReference type="SUPFAM" id="SSF52540">
    <property type="entry name" value="P-loop containing nucleoside triphosphate hydrolases"/>
    <property type="match status" value="1"/>
</dbReference>
<dbReference type="NCBIfam" id="TIGR02782">
    <property type="entry name" value="TrbB_P"/>
    <property type="match status" value="1"/>
</dbReference>
<gene>
    <name evidence="3" type="ORF">LK12_14225</name>
</gene>
<dbReference type="CDD" id="cd01130">
    <property type="entry name" value="VirB11-like_ATPase"/>
    <property type="match status" value="1"/>
</dbReference>
<dbReference type="Proteomes" id="UP000031057">
    <property type="component" value="Unassembled WGS sequence"/>
</dbReference>
<dbReference type="Pfam" id="PF00437">
    <property type="entry name" value="T2SSE"/>
    <property type="match status" value="1"/>
</dbReference>
<evidence type="ECO:0000313" key="4">
    <source>
        <dbReference type="Proteomes" id="UP000031057"/>
    </source>
</evidence>
<accession>A0A0B1ZRR0</accession>
<keyword evidence="4" id="KW-1185">Reference proteome</keyword>
<comment type="similarity">
    <text evidence="1">Belongs to the GSP E family.</text>
</comment>
<evidence type="ECO:0000313" key="3">
    <source>
        <dbReference type="EMBL" id="KHK91882.1"/>
    </source>
</evidence>
<dbReference type="AlphaFoldDB" id="A0A0B1ZRR0"/>